<dbReference type="RefSeq" id="WP_004816948.1">
    <property type="nucleotide sequence ID" value="NZ_KB849454.1"/>
</dbReference>
<feature type="transmembrane region" description="Helical" evidence="1">
    <location>
        <begin position="89"/>
        <end position="112"/>
    </location>
</feature>
<dbReference type="EMBL" id="APPJ01000001">
    <property type="protein sequence ID" value="ENV19224.1"/>
    <property type="molecule type" value="Genomic_DNA"/>
</dbReference>
<name>N8YCZ6_ACIGI</name>
<dbReference type="AlphaFoldDB" id="N8YCZ6"/>
<dbReference type="eggNOG" id="ENOG5030HQZ">
    <property type="taxonomic scope" value="Bacteria"/>
</dbReference>
<protein>
    <submittedName>
        <fullName evidence="2">Uncharacterized protein</fullName>
    </submittedName>
</protein>
<dbReference type="HOGENOM" id="CLU_130792_0_0_6"/>
<comment type="caution">
    <text evidence="2">The sequence shown here is derived from an EMBL/GenBank/DDBJ whole genome shotgun (WGS) entry which is preliminary data.</text>
</comment>
<reference evidence="2 3" key="1">
    <citation type="submission" date="2013-02" db="EMBL/GenBank/DDBJ databases">
        <title>The Genome Sequence of Acinetobacter guillouiae NIPH 991.</title>
        <authorList>
            <consortium name="The Broad Institute Genome Sequencing Platform"/>
            <consortium name="The Broad Institute Genome Sequencing Center for Infectious Disease"/>
            <person name="Cerqueira G."/>
            <person name="Feldgarden M."/>
            <person name="Courvalin P."/>
            <person name="Perichon B."/>
            <person name="Grillot-Courvalin C."/>
            <person name="Clermont D."/>
            <person name="Rocha E."/>
            <person name="Yoon E.-J."/>
            <person name="Nemec A."/>
            <person name="Walker B."/>
            <person name="Young S.K."/>
            <person name="Zeng Q."/>
            <person name="Gargeya S."/>
            <person name="Fitzgerald M."/>
            <person name="Haas B."/>
            <person name="Abouelleil A."/>
            <person name="Alvarado L."/>
            <person name="Arachchi H.M."/>
            <person name="Berlin A.M."/>
            <person name="Chapman S.B."/>
            <person name="Dewar J."/>
            <person name="Goldberg J."/>
            <person name="Griggs A."/>
            <person name="Gujja S."/>
            <person name="Hansen M."/>
            <person name="Howarth C."/>
            <person name="Imamovic A."/>
            <person name="Larimer J."/>
            <person name="McCowan C."/>
            <person name="Murphy C."/>
            <person name="Neiman D."/>
            <person name="Pearson M."/>
            <person name="Priest M."/>
            <person name="Roberts A."/>
            <person name="Saif S."/>
            <person name="Shea T."/>
            <person name="Sisk P."/>
            <person name="Sykes S."/>
            <person name="Wortman J."/>
            <person name="Nusbaum C."/>
            <person name="Birren B."/>
        </authorList>
    </citation>
    <scope>NUCLEOTIDE SEQUENCE [LARGE SCALE GENOMIC DNA]</scope>
    <source>
        <strain evidence="2 3">NIPH 991</strain>
    </source>
</reference>
<keyword evidence="1" id="KW-0472">Membrane</keyword>
<keyword evidence="1" id="KW-0812">Transmembrane</keyword>
<evidence type="ECO:0000313" key="2">
    <source>
        <dbReference type="EMBL" id="ENV19224.1"/>
    </source>
</evidence>
<keyword evidence="1" id="KW-1133">Transmembrane helix</keyword>
<organism evidence="2 3">
    <name type="scientific">Acinetobacter guillouiae NIPH 991</name>
    <dbReference type="NCBI Taxonomy" id="1217656"/>
    <lineage>
        <taxon>Bacteria</taxon>
        <taxon>Pseudomonadati</taxon>
        <taxon>Pseudomonadota</taxon>
        <taxon>Gammaproteobacteria</taxon>
        <taxon>Moraxellales</taxon>
        <taxon>Moraxellaceae</taxon>
        <taxon>Acinetobacter</taxon>
    </lineage>
</organism>
<gene>
    <name evidence="2" type="ORF">F964_00322</name>
</gene>
<keyword evidence="3" id="KW-1185">Reference proteome</keyword>
<feature type="transmembrane region" description="Helical" evidence="1">
    <location>
        <begin position="132"/>
        <end position="154"/>
    </location>
</feature>
<sequence length="159" mass="17881">MPFTPLHLGLGASCKAIANKKFSLLIFSGVQVLMDIEPLIGIIRGWTTLHLYTHNLLGALLIALPAVPIGKVMSEFCLRNLFKQANWQITWQVATVSALVGSFSHVFLDALMHADMYPFYPLSYSQVLLNMIPYSFIFYGSLINFIFAAMVWLIHEEKS</sequence>
<proteinExistence type="predicted"/>
<accession>N8YCZ6</accession>
<evidence type="ECO:0000256" key="1">
    <source>
        <dbReference type="SAM" id="Phobius"/>
    </source>
</evidence>
<dbReference type="PATRIC" id="fig|1217656.3.peg.317"/>
<evidence type="ECO:0000313" key="3">
    <source>
        <dbReference type="Proteomes" id="UP000013148"/>
    </source>
</evidence>
<dbReference type="Proteomes" id="UP000013148">
    <property type="component" value="Unassembled WGS sequence"/>
</dbReference>
<feature type="transmembrane region" description="Helical" evidence="1">
    <location>
        <begin position="49"/>
        <end position="69"/>
    </location>
</feature>